<organism evidence="1 2">
    <name type="scientific">Bacillus anthracis</name>
    <name type="common">anthrax bacterium</name>
    <dbReference type="NCBI Taxonomy" id="1392"/>
    <lineage>
        <taxon>Bacteria</taxon>
        <taxon>Bacillati</taxon>
        <taxon>Bacillota</taxon>
        <taxon>Bacilli</taxon>
        <taxon>Bacillales</taxon>
        <taxon>Bacillaceae</taxon>
        <taxon>Bacillus</taxon>
        <taxon>Bacillus cereus group</taxon>
    </lineage>
</organism>
<gene>
    <name evidence="1" type="ordered locus">BA_3823</name>
</gene>
<accession>A0A6H3AP99</accession>
<proteinExistence type="predicted"/>
<evidence type="ECO:0000313" key="2">
    <source>
        <dbReference type="Proteomes" id="UP000000427"/>
    </source>
</evidence>
<name>A0A6H3AP99_BACAN</name>
<dbReference type="EMBL" id="AE016879">
    <property type="protein sequence ID" value="AAP27561.1"/>
    <property type="molecule type" value="Genomic_DNA"/>
</dbReference>
<protein>
    <submittedName>
        <fullName evidence="1">Uncharacterized protein</fullName>
    </submittedName>
</protein>
<dbReference type="Proteomes" id="UP000000427">
    <property type="component" value="Chromosome"/>
</dbReference>
<dbReference type="RefSeq" id="WP_000897921.1">
    <property type="nucleotide sequence ID" value="NZ_WUCX01000072.1"/>
</dbReference>
<sequence>MLFKRFCINKKKPMAVGSIKKQIQSQYITWGDYVEETIENQLLQKQVEKAVSSLKLISAKEADICRKLDIDYVITVLTNKPYGSMPF</sequence>
<dbReference type="AlphaFoldDB" id="A0A6H3AP99"/>
<dbReference type="KEGG" id="banh:HYU01_18685"/>
<reference evidence="1 2" key="1">
    <citation type="journal article" date="2003" name="Nature">
        <title>The genome sequence of Bacillus anthracis Ames and comparison to closely related bacteria.</title>
        <authorList>
            <person name="Read T.D."/>
            <person name="Peterson S.N."/>
            <person name="Tourasse N."/>
            <person name="Baillie L.W."/>
            <person name="Paulsen I.T."/>
            <person name="Nelson K.E."/>
            <person name="Tettelin H."/>
            <person name="Fouts D.E."/>
            <person name="Eisen J.A."/>
            <person name="Gill S.R."/>
            <person name="Holtzapple E.K."/>
            <person name="Okstad O.A."/>
            <person name="Helgason E."/>
            <person name="Rilstone J."/>
            <person name="Wu M."/>
            <person name="Kolonay J.F."/>
            <person name="Beanan M.J."/>
            <person name="Dodson R.J."/>
            <person name="Brinkac L.M."/>
            <person name="Gwinn M."/>
            <person name="DeBoy R.T."/>
            <person name="Madpu R."/>
            <person name="Daugherty S.C."/>
            <person name="Durkin A.S."/>
            <person name="Haft D.H."/>
            <person name="Nelson W.C."/>
            <person name="Peterson J.D."/>
            <person name="Pop M."/>
            <person name="Khouri H.M."/>
            <person name="Radune D."/>
            <person name="Benton J.L."/>
            <person name="Mahamoud Y."/>
            <person name="Jiang L."/>
            <person name="Hance I.R."/>
            <person name="Weidman J.F."/>
            <person name="Berry K.J."/>
            <person name="Plaut R.D."/>
            <person name="Wolf A.M."/>
            <person name="Watkins K.L."/>
            <person name="Nierman W.C."/>
            <person name="Hazen A."/>
            <person name="Cline R."/>
            <person name="Redmond C."/>
            <person name="Thwaite J.E."/>
            <person name="White O."/>
            <person name="Salzberg S.L."/>
            <person name="Thomason B."/>
            <person name="Friedlander A.M."/>
            <person name="Koehler T.M."/>
            <person name="Hanna P.C."/>
            <person name="Kolsto A.B."/>
            <person name="Fraser C.M."/>
        </authorList>
    </citation>
    <scope>NUCLEOTIDE SEQUENCE [LARGE SCALE GENOMIC DNA]</scope>
    <source>
        <strain evidence="2">Ames / isolate Porton</strain>
    </source>
</reference>
<dbReference type="KEGG" id="ban:BA_3823"/>
<evidence type="ECO:0000313" key="1">
    <source>
        <dbReference type="EMBL" id="AAP27561.1"/>
    </source>
</evidence>